<protein>
    <recommendedName>
        <fullName evidence="6 7">o-succinylbenzoate synthase</fullName>
        <shortName evidence="7">OSB synthase</shortName>
        <shortName evidence="7">OSBS</shortName>
        <ecNumber evidence="6 7">4.2.1.113</ecNumber>
    </recommendedName>
    <alternativeName>
        <fullName evidence="7">4-(2'-carboxyphenyl)-4-oxybutyric acid synthase</fullName>
    </alternativeName>
    <alternativeName>
        <fullName evidence="7">o-succinylbenzoic acid synthase</fullName>
    </alternativeName>
</protein>
<keyword evidence="2 7" id="KW-0474">Menaquinone biosynthesis</keyword>
<comment type="cofactor">
    <cofactor evidence="1 7">
        <name>a divalent metal cation</name>
        <dbReference type="ChEBI" id="CHEBI:60240"/>
    </cofactor>
</comment>
<dbReference type="NCBIfam" id="TIGR01928">
    <property type="entry name" value="menC_lowGC_arch"/>
    <property type="match status" value="1"/>
</dbReference>
<dbReference type="Pfam" id="PF02746">
    <property type="entry name" value="MR_MLE_N"/>
    <property type="match status" value="1"/>
</dbReference>
<dbReference type="InterPro" id="IPR036849">
    <property type="entry name" value="Enolase-like_C_sf"/>
</dbReference>
<feature type="binding site" evidence="7">
    <location>
        <position position="214"/>
    </location>
    <ligand>
        <name>Mg(2+)</name>
        <dbReference type="ChEBI" id="CHEBI:18420"/>
    </ligand>
</feature>
<evidence type="ECO:0000256" key="4">
    <source>
        <dbReference type="ARBA" id="ARBA00022842"/>
    </source>
</evidence>
<dbReference type="InterPro" id="IPR029017">
    <property type="entry name" value="Enolase-like_N"/>
</dbReference>
<dbReference type="Proteomes" id="UP001595882">
    <property type="component" value="Unassembled WGS sequence"/>
</dbReference>
<dbReference type="SUPFAM" id="SSF51604">
    <property type="entry name" value="Enolase C-terminal domain-like"/>
    <property type="match status" value="1"/>
</dbReference>
<dbReference type="InterPro" id="IPR013342">
    <property type="entry name" value="Mandelate_racemase_C"/>
</dbReference>
<gene>
    <name evidence="7 9" type="primary">menC</name>
    <name evidence="9" type="ORF">ACFOY7_07035</name>
</gene>
<comment type="caution">
    <text evidence="9">The sequence shown here is derived from an EMBL/GenBank/DDBJ whole genome shotgun (WGS) entry which is preliminary data.</text>
</comment>
<keyword evidence="4 7" id="KW-0460">Magnesium</keyword>
<dbReference type="InterPro" id="IPR010197">
    <property type="entry name" value="OSBS/NAAAR"/>
</dbReference>
<evidence type="ECO:0000256" key="6">
    <source>
        <dbReference type="ARBA" id="ARBA00029491"/>
    </source>
</evidence>
<feature type="active site" description="Proton acceptor" evidence="7">
    <location>
        <position position="263"/>
    </location>
</feature>
<dbReference type="SFLD" id="SFLDS00001">
    <property type="entry name" value="Enolase"/>
    <property type="match status" value="1"/>
</dbReference>
<dbReference type="InterPro" id="IPR047585">
    <property type="entry name" value="MenC"/>
</dbReference>
<comment type="function">
    <text evidence="7">Converts 2-succinyl-6-hydroxy-2,4-cyclohexadiene-1-carboxylate (SHCHC) to 2-succinylbenzoate (OSB).</text>
</comment>
<organism evidence="9 10">
    <name type="scientific">Gracilibacillus xinjiangensis</name>
    <dbReference type="NCBI Taxonomy" id="1193282"/>
    <lineage>
        <taxon>Bacteria</taxon>
        <taxon>Bacillati</taxon>
        <taxon>Bacillota</taxon>
        <taxon>Bacilli</taxon>
        <taxon>Bacillales</taxon>
        <taxon>Bacillaceae</taxon>
        <taxon>Gracilibacillus</taxon>
    </lineage>
</organism>
<evidence type="ECO:0000256" key="1">
    <source>
        <dbReference type="ARBA" id="ARBA00001968"/>
    </source>
</evidence>
<dbReference type="InterPro" id="IPR029065">
    <property type="entry name" value="Enolase_C-like"/>
</dbReference>
<dbReference type="RefSeq" id="WP_390250779.1">
    <property type="nucleotide sequence ID" value="NZ_JBHSDT010000004.1"/>
</dbReference>
<comment type="similarity">
    <text evidence="7">Belongs to the mandelate racemase/muconate lactonizing enzyme family. MenC type 2 subfamily.</text>
</comment>
<dbReference type="Gene3D" id="3.30.390.10">
    <property type="entry name" value="Enolase-like, N-terminal domain"/>
    <property type="match status" value="1"/>
</dbReference>
<feature type="binding site" evidence="7">
    <location>
        <position position="239"/>
    </location>
    <ligand>
        <name>Mg(2+)</name>
        <dbReference type="ChEBI" id="CHEBI:18420"/>
    </ligand>
</feature>
<dbReference type="GO" id="GO:0043748">
    <property type="term" value="F:O-succinylbenzoate synthase activity"/>
    <property type="evidence" value="ECO:0007669"/>
    <property type="project" value="UniProtKB-EC"/>
</dbReference>
<evidence type="ECO:0000256" key="7">
    <source>
        <dbReference type="HAMAP-Rule" id="MF_01933"/>
    </source>
</evidence>
<sequence>MIQIEQLIMHRMKMPLKHPFTNSRRTIDEKDFYIIELVDQAGNRGYGETVAFDTPWYTEETTTTVRYIMEHELAPILATPFDHPSSFIKRCQPVRRHQMAKAAVEGAIWDLYAKQHDVPLYKAIGGTNSQVPVGAAIGMKEDIPTLIEAIQREIDHGYKRIKLKIKPGRDLQILDAVRSEFPDILLMADANSAYTLDDLDHIKQFDQFDLMMIEQPLAHDDFVDHAILQKEIRTPICLDESIHTLSDVKTAIALHSCQIISVKLGKAGGFSQAKRIHDLCAENNIQVWCGGMLEAGVGRAQSLALATLPNFTLPADPGASNRYWHQDIINPEVEINNGIITLPDKPGIGYDIDEEALQFYRTERKSIPIT</sequence>
<name>A0ABV8WSP1_9BACI</name>
<dbReference type="Pfam" id="PF13378">
    <property type="entry name" value="MR_MLE_C"/>
    <property type="match status" value="1"/>
</dbReference>
<evidence type="ECO:0000259" key="8">
    <source>
        <dbReference type="SMART" id="SM00922"/>
    </source>
</evidence>
<dbReference type="InterPro" id="IPR013341">
    <property type="entry name" value="Mandelate_racemase_N_dom"/>
</dbReference>
<evidence type="ECO:0000256" key="5">
    <source>
        <dbReference type="ARBA" id="ARBA00023239"/>
    </source>
</evidence>
<feature type="domain" description="Mandelate racemase/muconate lactonizing enzyme C-terminal" evidence="8">
    <location>
        <begin position="143"/>
        <end position="235"/>
    </location>
</feature>
<dbReference type="EC" id="4.2.1.113" evidence="6 7"/>
<feature type="active site" description="Proton donor" evidence="7">
    <location>
        <position position="164"/>
    </location>
</feature>
<evidence type="ECO:0000313" key="9">
    <source>
        <dbReference type="EMBL" id="MFC4402825.1"/>
    </source>
</evidence>
<dbReference type="EMBL" id="JBHSDT010000004">
    <property type="protein sequence ID" value="MFC4402825.1"/>
    <property type="molecule type" value="Genomic_DNA"/>
</dbReference>
<comment type="pathway">
    <text evidence="7">Quinol/quinone metabolism; 1,4-dihydroxy-2-naphthoate biosynthesis; 1,4-dihydroxy-2-naphthoate from chorismate: step 4/7.</text>
</comment>
<accession>A0ABV8WSP1</accession>
<dbReference type="CDD" id="cd03317">
    <property type="entry name" value="NAAAR"/>
    <property type="match status" value="1"/>
</dbReference>
<comment type="pathway">
    <text evidence="7">Quinol/quinone metabolism; menaquinone biosynthesis.</text>
</comment>
<keyword evidence="10" id="KW-1185">Reference proteome</keyword>
<dbReference type="PANTHER" id="PTHR48073">
    <property type="entry name" value="O-SUCCINYLBENZOATE SYNTHASE-RELATED"/>
    <property type="match status" value="1"/>
</dbReference>
<dbReference type="SFLD" id="SFLDG00180">
    <property type="entry name" value="muconate_cycloisomerase"/>
    <property type="match status" value="1"/>
</dbReference>
<comment type="catalytic activity">
    <reaction evidence="7">
        <text>(1R,6R)-6-hydroxy-2-succinyl-cyclohexa-2,4-diene-1-carboxylate = 2-succinylbenzoate + H2O</text>
        <dbReference type="Rhea" id="RHEA:10196"/>
        <dbReference type="ChEBI" id="CHEBI:15377"/>
        <dbReference type="ChEBI" id="CHEBI:18325"/>
        <dbReference type="ChEBI" id="CHEBI:58689"/>
        <dbReference type="EC" id="4.2.1.113"/>
    </reaction>
</comment>
<feature type="binding site" evidence="7">
    <location>
        <position position="189"/>
    </location>
    <ligand>
        <name>Mg(2+)</name>
        <dbReference type="ChEBI" id="CHEBI:18420"/>
    </ligand>
</feature>
<evidence type="ECO:0000313" key="10">
    <source>
        <dbReference type="Proteomes" id="UP001595882"/>
    </source>
</evidence>
<dbReference type="HAMAP" id="MF_01933">
    <property type="entry name" value="MenC_2"/>
    <property type="match status" value="1"/>
</dbReference>
<evidence type="ECO:0000256" key="3">
    <source>
        <dbReference type="ARBA" id="ARBA00022723"/>
    </source>
</evidence>
<dbReference type="SUPFAM" id="SSF54826">
    <property type="entry name" value="Enolase N-terminal domain-like"/>
    <property type="match status" value="1"/>
</dbReference>
<evidence type="ECO:0000256" key="2">
    <source>
        <dbReference type="ARBA" id="ARBA00022428"/>
    </source>
</evidence>
<reference evidence="10" key="1">
    <citation type="journal article" date="2019" name="Int. J. Syst. Evol. Microbiol.">
        <title>The Global Catalogue of Microorganisms (GCM) 10K type strain sequencing project: providing services to taxonomists for standard genome sequencing and annotation.</title>
        <authorList>
            <consortium name="The Broad Institute Genomics Platform"/>
            <consortium name="The Broad Institute Genome Sequencing Center for Infectious Disease"/>
            <person name="Wu L."/>
            <person name="Ma J."/>
        </authorList>
    </citation>
    <scope>NUCLEOTIDE SEQUENCE [LARGE SCALE GENOMIC DNA]</scope>
    <source>
        <strain evidence="10">CCUG 37865</strain>
    </source>
</reference>
<dbReference type="SFLD" id="SFLDF00009">
    <property type="entry name" value="o-succinylbenzoate_synthase"/>
    <property type="match status" value="1"/>
</dbReference>
<dbReference type="Gene3D" id="3.20.20.120">
    <property type="entry name" value="Enolase-like C-terminal domain"/>
    <property type="match status" value="1"/>
</dbReference>
<keyword evidence="5 7" id="KW-0456">Lyase</keyword>
<dbReference type="PANTHER" id="PTHR48073:SF5">
    <property type="entry name" value="O-SUCCINYLBENZOATE SYNTHASE"/>
    <property type="match status" value="1"/>
</dbReference>
<proteinExistence type="inferred from homology"/>
<keyword evidence="3 7" id="KW-0479">Metal-binding</keyword>
<dbReference type="SMART" id="SM00922">
    <property type="entry name" value="MR_MLE"/>
    <property type="match status" value="1"/>
</dbReference>